<protein>
    <recommendedName>
        <fullName evidence="3">EF-hand domain-containing protein</fullName>
    </recommendedName>
</protein>
<dbReference type="GeneID" id="9052550"/>
<dbReference type="EMBL" id="GG678140">
    <property type="protein sequence ID" value="EER09626.1"/>
    <property type="molecule type" value="Genomic_DNA"/>
</dbReference>
<sequence length="50" mass="6029">MGQRLPLPPLENRSKKILSRYHIGLAEMEKLWKVFTSIDKNRENRLRLDH</sequence>
<evidence type="ECO:0000313" key="2">
    <source>
        <dbReference type="Proteomes" id="UP000007800"/>
    </source>
</evidence>
<evidence type="ECO:0008006" key="3">
    <source>
        <dbReference type="Google" id="ProtNLM"/>
    </source>
</evidence>
<keyword evidence="2" id="KW-1185">Reference proteome</keyword>
<reference evidence="1 2" key="1">
    <citation type="submission" date="2008-07" db="EMBL/GenBank/DDBJ databases">
        <authorList>
            <person name="El-Sayed N."/>
            <person name="Caler E."/>
            <person name="Inman J."/>
            <person name="Amedeo P."/>
            <person name="Hass B."/>
            <person name="Wortman J."/>
        </authorList>
    </citation>
    <scope>NUCLEOTIDE SEQUENCE [LARGE SCALE GENOMIC DNA]</scope>
    <source>
        <strain evidence="2">ATCC 50983 / TXsc</strain>
    </source>
</reference>
<name>C5L0Y4_PERM5</name>
<dbReference type="AlphaFoldDB" id="C5L0Y4"/>
<dbReference type="OrthoDB" id="191686at2759"/>
<evidence type="ECO:0000313" key="1">
    <source>
        <dbReference type="EMBL" id="EER09626.1"/>
    </source>
</evidence>
<gene>
    <name evidence="1" type="ORF">Pmar_PMAR008766</name>
</gene>
<dbReference type="Proteomes" id="UP000007800">
    <property type="component" value="Unassembled WGS sequence"/>
</dbReference>
<dbReference type="InParanoid" id="C5L0Y4"/>
<proteinExistence type="predicted"/>
<organism evidence="2">
    <name type="scientific">Perkinsus marinus (strain ATCC 50983 / TXsc)</name>
    <dbReference type="NCBI Taxonomy" id="423536"/>
    <lineage>
        <taxon>Eukaryota</taxon>
        <taxon>Sar</taxon>
        <taxon>Alveolata</taxon>
        <taxon>Perkinsozoa</taxon>
        <taxon>Perkinsea</taxon>
        <taxon>Perkinsida</taxon>
        <taxon>Perkinsidae</taxon>
        <taxon>Perkinsus</taxon>
    </lineage>
</organism>
<accession>C5L0Y4</accession>
<dbReference type="RefSeq" id="XP_002777831.1">
    <property type="nucleotide sequence ID" value="XM_002777785.1"/>
</dbReference>